<dbReference type="InterPro" id="IPR013783">
    <property type="entry name" value="Ig-like_fold"/>
</dbReference>
<feature type="chain" id="PRO_5015566967" description="PKD domain-containing protein" evidence="1">
    <location>
        <begin position="25"/>
        <end position="903"/>
    </location>
</feature>
<protein>
    <recommendedName>
        <fullName evidence="2">PKD domain-containing protein</fullName>
    </recommendedName>
</protein>
<dbReference type="AlphaFoldDB" id="A0A2T1N7W8"/>
<keyword evidence="1" id="KW-0732">Signal</keyword>
<dbReference type="InterPro" id="IPR035986">
    <property type="entry name" value="PKD_dom_sf"/>
</dbReference>
<gene>
    <name evidence="3" type="ORF">C7H61_11885</name>
</gene>
<evidence type="ECO:0000313" key="3">
    <source>
        <dbReference type="EMBL" id="PSG87903.1"/>
    </source>
</evidence>
<dbReference type="Proteomes" id="UP000238430">
    <property type="component" value="Unassembled WGS sequence"/>
</dbReference>
<dbReference type="Pfam" id="PF13585">
    <property type="entry name" value="CHU_C"/>
    <property type="match status" value="1"/>
</dbReference>
<sequence>MKYLLCKYIFLFALLFIYSQSFYAQNETNNWYFGEYSGLDFNFAQVNIQYDSSMSTPAGCSSISDRDGNLMFYTNGQTVWNKNHEIMDNGEGLNAEIDNNQSSIIIPDPNNDNIYFILTTKISTSGGGIFFSKVVFSNQNPLGVVTDKNVTITTSSTERITAVYSPETNSVKAVGIGKTNPNNDNYNAFFVITVGAYGAFTDSLAYLSNYIVLDQPFENTLGPIKFSPNGEYIAVGDIRTSTFVKLYSFNMDNDDINQLSSINAGYIFTPVNVEGIEFSADSKILYFSGNFNGNGFLHKYFIDVNQPFNDKVLIEFSNRRSFGNLQLASNSKIYMTNYLADRQPYSLKHLSVINNPEDFDNIEYNPSQIIFEDSRTTQGLPNFVTSYFRNRIIVKNDCFYTTLNFSLDAYATITSATWDFGDGTTGTGLNPSHQYQEAGTYIVKAVITVGSKVIDLYKEVIAYPVINLEDSYSMLQCDNDFDETSIFNLNEVHYGFDIDELNEEITDGYQLNFYTSIQDAENGTNEIENPESFENTTNPQEIFVKITTDRNCENIQSFNIETQFQPLVTISPYIVCEDSDDVTNNNLGYFDFNEKMDEINTLLNVSETDQISFYDSYNNALTNNNPLESEYTSSSGAIWIIVRDENGSCGRIATMDLIVNSSINLDIQDSYLLCYLQDNPILDGNSSNNTWTWSDSSGNILSTQRLFQIQSSGDYNVTVTKTENGLTCSYSKDFTVQEPENVTFKNISIDGTTLYVSVDGNSLYEFSLDDQTYSGQGNNYVFQNVTPGVIDIYVRDINDCERPINTQFSYIFFPKFFTPNNDRINDKWIVYGINDNLYKKVEITIYDRYGKRLYNYSLKTIRHGWDGKYNGTLLPNSDYWYKATLIDKNDQIIEKSGHFTLKR</sequence>
<evidence type="ECO:0000259" key="2">
    <source>
        <dbReference type="PROSITE" id="PS50093"/>
    </source>
</evidence>
<dbReference type="Pfam" id="PF18911">
    <property type="entry name" value="PKD_4"/>
    <property type="match status" value="1"/>
</dbReference>
<keyword evidence="4" id="KW-1185">Reference proteome</keyword>
<feature type="domain" description="PKD" evidence="2">
    <location>
        <begin position="402"/>
        <end position="448"/>
    </location>
</feature>
<dbReference type="NCBIfam" id="TIGR04131">
    <property type="entry name" value="Bac_Flav_CTERM"/>
    <property type="match status" value="1"/>
</dbReference>
<dbReference type="SMART" id="SM00089">
    <property type="entry name" value="PKD"/>
    <property type="match status" value="1"/>
</dbReference>
<dbReference type="EMBL" id="PXOT01000025">
    <property type="protein sequence ID" value="PSG87903.1"/>
    <property type="molecule type" value="Genomic_DNA"/>
</dbReference>
<dbReference type="PROSITE" id="PS50093">
    <property type="entry name" value="PKD"/>
    <property type="match status" value="1"/>
</dbReference>
<feature type="signal peptide" evidence="1">
    <location>
        <begin position="1"/>
        <end position="24"/>
    </location>
</feature>
<dbReference type="InterPro" id="IPR022409">
    <property type="entry name" value="PKD/Chitinase_dom"/>
</dbReference>
<reference evidence="3 4" key="1">
    <citation type="submission" date="2018-03" db="EMBL/GenBank/DDBJ databases">
        <title>Mesoflavibacter sp. HG37 and Mesoflavibacter sp. HG96 sp.nov., two marine bacteria isolated from seawater of Western Pacific Ocean.</title>
        <authorList>
            <person name="Cheng H."/>
            <person name="Wu Y.-H."/>
            <person name="Guo L.-L."/>
            <person name="Xu X.-W."/>
        </authorList>
    </citation>
    <scope>NUCLEOTIDE SEQUENCE [LARGE SCALE GENOMIC DNA]</scope>
    <source>
        <strain evidence="3 4">KCTC 42117</strain>
    </source>
</reference>
<dbReference type="CDD" id="cd00146">
    <property type="entry name" value="PKD"/>
    <property type="match status" value="1"/>
</dbReference>
<dbReference type="InterPro" id="IPR000601">
    <property type="entry name" value="PKD_dom"/>
</dbReference>
<name>A0A2T1N7W8_9FLAO</name>
<accession>A0A2T1N7W8</accession>
<comment type="caution">
    <text evidence="3">The sequence shown here is derived from an EMBL/GenBank/DDBJ whole genome shotgun (WGS) entry which is preliminary data.</text>
</comment>
<dbReference type="OrthoDB" id="9765926at2"/>
<evidence type="ECO:0000256" key="1">
    <source>
        <dbReference type="SAM" id="SignalP"/>
    </source>
</evidence>
<dbReference type="InterPro" id="IPR026341">
    <property type="entry name" value="T9SS_type_B"/>
</dbReference>
<dbReference type="SUPFAM" id="SSF82171">
    <property type="entry name" value="DPP6 N-terminal domain-like"/>
    <property type="match status" value="1"/>
</dbReference>
<dbReference type="SUPFAM" id="SSF49299">
    <property type="entry name" value="PKD domain"/>
    <property type="match status" value="1"/>
</dbReference>
<organism evidence="3 4">
    <name type="scientific">Mesoflavibacter zeaxanthinifaciens subsp. sabulilitoris</name>
    <dbReference type="NCBI Taxonomy" id="1520893"/>
    <lineage>
        <taxon>Bacteria</taxon>
        <taxon>Pseudomonadati</taxon>
        <taxon>Bacteroidota</taxon>
        <taxon>Flavobacteriia</taxon>
        <taxon>Flavobacteriales</taxon>
        <taxon>Flavobacteriaceae</taxon>
        <taxon>Mesoflavibacter</taxon>
    </lineage>
</organism>
<evidence type="ECO:0000313" key="4">
    <source>
        <dbReference type="Proteomes" id="UP000238430"/>
    </source>
</evidence>
<proteinExistence type="predicted"/>
<dbReference type="Gene3D" id="2.60.40.10">
    <property type="entry name" value="Immunoglobulins"/>
    <property type="match status" value="1"/>
</dbReference>
<dbReference type="RefSeq" id="WP_106680047.1">
    <property type="nucleotide sequence ID" value="NZ_JACHWV010000004.1"/>
</dbReference>